<protein>
    <submittedName>
        <fullName evidence="2">Uncharacterized protein</fullName>
    </submittedName>
</protein>
<evidence type="ECO:0000313" key="3">
    <source>
        <dbReference type="Proteomes" id="UP001066276"/>
    </source>
</evidence>
<feature type="region of interest" description="Disordered" evidence="1">
    <location>
        <begin position="277"/>
        <end position="297"/>
    </location>
</feature>
<sequence>MLHNLALRRQVPFLQEDEPGDGLAAAVEPVDSEEEKADEEDVDNTTNIIQHAAVCTANGLPRLKDRCSDSWVVILWAYSCCRNGGPRATLCGTRLCACRGRDGLVFAHHRLLEPGLGQPSKPQGASVLAIGKRKAADIPVPHSGIKKHKKRLSGKVDGHSNTSSNRFKAIDTLFEEVEAMLRSPSIPPPSSLDTISHKNIPDLFKKRPQMPPLAVEVDLHPPPAVKILTPSPMKRFAPCMEFVECPEVGVPAPPSPEVLVPVDIPCSNRFSALSALSESPEHNLHTSPDEPGKGNSILHSLLTQDRKAQPNGVLDLATISQKLDDLKSLVLLILNQFTGLLEQRAVCNCKLSNEGDPNPVPVPDGMFITPVVLDICVEVPSCTPNAQCKARKHGGKRQSELPICASSNWANA</sequence>
<feature type="compositionally biased region" description="Basic and acidic residues" evidence="1">
    <location>
        <begin position="279"/>
        <end position="292"/>
    </location>
</feature>
<reference evidence="2" key="1">
    <citation type="journal article" date="2022" name="bioRxiv">
        <title>Sequencing and chromosome-scale assembly of the giantPleurodeles waltlgenome.</title>
        <authorList>
            <person name="Brown T."/>
            <person name="Elewa A."/>
            <person name="Iarovenko S."/>
            <person name="Subramanian E."/>
            <person name="Araus A.J."/>
            <person name="Petzold A."/>
            <person name="Susuki M."/>
            <person name="Suzuki K.-i.T."/>
            <person name="Hayashi T."/>
            <person name="Toyoda A."/>
            <person name="Oliveira C."/>
            <person name="Osipova E."/>
            <person name="Leigh N.D."/>
            <person name="Simon A."/>
            <person name="Yun M.H."/>
        </authorList>
    </citation>
    <scope>NUCLEOTIDE SEQUENCE</scope>
    <source>
        <strain evidence="2">20211129_DDA</strain>
        <tissue evidence="2">Liver</tissue>
    </source>
</reference>
<name>A0AAV7T241_PLEWA</name>
<keyword evidence="3" id="KW-1185">Reference proteome</keyword>
<comment type="caution">
    <text evidence="2">The sequence shown here is derived from an EMBL/GenBank/DDBJ whole genome shotgun (WGS) entry which is preliminary data.</text>
</comment>
<gene>
    <name evidence="2" type="ORF">NDU88_002443</name>
</gene>
<dbReference type="EMBL" id="JANPWB010000007">
    <property type="protein sequence ID" value="KAJ1170569.1"/>
    <property type="molecule type" value="Genomic_DNA"/>
</dbReference>
<dbReference type="Proteomes" id="UP001066276">
    <property type="component" value="Chromosome 4_1"/>
</dbReference>
<dbReference type="AlphaFoldDB" id="A0AAV7T241"/>
<evidence type="ECO:0000313" key="2">
    <source>
        <dbReference type="EMBL" id="KAJ1170569.1"/>
    </source>
</evidence>
<evidence type="ECO:0000256" key="1">
    <source>
        <dbReference type="SAM" id="MobiDB-lite"/>
    </source>
</evidence>
<accession>A0AAV7T241</accession>
<organism evidence="2 3">
    <name type="scientific">Pleurodeles waltl</name>
    <name type="common">Iberian ribbed newt</name>
    <dbReference type="NCBI Taxonomy" id="8319"/>
    <lineage>
        <taxon>Eukaryota</taxon>
        <taxon>Metazoa</taxon>
        <taxon>Chordata</taxon>
        <taxon>Craniata</taxon>
        <taxon>Vertebrata</taxon>
        <taxon>Euteleostomi</taxon>
        <taxon>Amphibia</taxon>
        <taxon>Batrachia</taxon>
        <taxon>Caudata</taxon>
        <taxon>Salamandroidea</taxon>
        <taxon>Salamandridae</taxon>
        <taxon>Pleurodelinae</taxon>
        <taxon>Pleurodeles</taxon>
    </lineage>
</organism>
<proteinExistence type="predicted"/>